<comment type="similarity">
    <text evidence="1">Belongs to the ATP-dependent AMP-binding enzyme family.</text>
</comment>
<dbReference type="SUPFAM" id="SSF47336">
    <property type="entry name" value="ACP-like"/>
    <property type="match status" value="1"/>
</dbReference>
<proteinExistence type="inferred from homology"/>
<dbReference type="GO" id="GO:0031956">
    <property type="term" value="F:medium-chain fatty acid-CoA ligase activity"/>
    <property type="evidence" value="ECO:0007669"/>
    <property type="project" value="TreeGrafter"/>
</dbReference>
<dbReference type="InterPro" id="IPR045851">
    <property type="entry name" value="AMP-bd_C_sf"/>
</dbReference>
<evidence type="ECO:0000256" key="1">
    <source>
        <dbReference type="ARBA" id="ARBA00006432"/>
    </source>
</evidence>
<accession>A0AA51MKM2</accession>
<feature type="domain" description="AMP-binding enzyme C-terminal" evidence="4">
    <location>
        <begin position="426"/>
        <end position="500"/>
    </location>
</feature>
<dbReference type="PANTHER" id="PTHR43201">
    <property type="entry name" value="ACYL-COA SYNTHETASE"/>
    <property type="match status" value="1"/>
</dbReference>
<sequence>MDFHSIWRNLKKFKNNDFLTMLEYRLNYGDLIELINRLVTLFDEYNILPSSRVIILTHNEGAAIVGFIASLLDGVVPIMLTPDTPHRRVASIVNSTEPALVIIDDSRLDEDWIKQIPARIVIHDSNSYPRKKLFSFSHKRSAMHHCGLDLPTAIREPHLPEVNDDLAYILFTSGTTQAPSGVMISRKNIIANLQTISRLFGCNSNARLFNDMALAHADGLVQGILLAMANAATLIRSGGFKISNLENWLNRVRQEKATHFITAPTIWSFIDQYANHDDYFDSSECLHLISVAAKLEQELWGRLQNRFGKSISNQYGLTETVTSALYSGDFHSEMGGFGSIGKPVDCEARIRNTDDVDSEIGELQLHGDNIFLGYWKNSKRTTETFTQDGWMRTGDLVQSCSDGSYKILGRLKTIIMSGGFLIRPEEIDEVLLTHPSVIEAVTVSMPDPNFDEVPVTAVVLSDERTDEDTLLEYARSNLEALKVPKRIISLASIPRGDAGKPKLKELREELLMILSRKKEYTQERNSRDVSGEVYQITAQVLHIDPQLLQPDSSPASVRSWDSFSQIALIIAMESHFSIRIPVAKAASIRNLGELVTTVKDLLK</sequence>
<dbReference type="PANTHER" id="PTHR43201:SF5">
    <property type="entry name" value="MEDIUM-CHAIN ACYL-COA LIGASE ACSF2, MITOCHONDRIAL"/>
    <property type="match status" value="1"/>
</dbReference>
<dbReference type="Proteomes" id="UP001229862">
    <property type="component" value="Chromosome"/>
</dbReference>
<evidence type="ECO:0000313" key="6">
    <source>
        <dbReference type="EMBL" id="WML85923.1"/>
    </source>
</evidence>
<organism evidence="6">
    <name type="scientific">Thiothrix subterranea</name>
    <dbReference type="NCBI Taxonomy" id="2735563"/>
    <lineage>
        <taxon>Bacteria</taxon>
        <taxon>Pseudomonadati</taxon>
        <taxon>Pseudomonadota</taxon>
        <taxon>Gammaproteobacteria</taxon>
        <taxon>Thiotrichales</taxon>
        <taxon>Thiotrichaceae</taxon>
        <taxon>Thiothrix</taxon>
    </lineage>
</organism>
<dbReference type="SUPFAM" id="SSF56801">
    <property type="entry name" value="Acetyl-CoA synthetase-like"/>
    <property type="match status" value="1"/>
</dbReference>
<dbReference type="InterPro" id="IPR036736">
    <property type="entry name" value="ACP-like_sf"/>
</dbReference>
<protein>
    <submittedName>
        <fullName evidence="6">AMP-binding protein</fullName>
    </submittedName>
</protein>
<dbReference type="RefSeq" id="WP_308136616.1">
    <property type="nucleotide sequence ID" value="NZ_CP133197.1"/>
</dbReference>
<keyword evidence="7" id="KW-1185">Reference proteome</keyword>
<dbReference type="Gene3D" id="3.40.50.12780">
    <property type="entry name" value="N-terminal domain of ligase-like"/>
    <property type="match status" value="1"/>
</dbReference>
<dbReference type="Pfam" id="PF13193">
    <property type="entry name" value="AMP-binding_C"/>
    <property type="match status" value="1"/>
</dbReference>
<dbReference type="InterPro" id="IPR000873">
    <property type="entry name" value="AMP-dep_synth/lig_dom"/>
</dbReference>
<dbReference type="InterPro" id="IPR025110">
    <property type="entry name" value="AMP-bd_C"/>
</dbReference>
<name>A0AA51MKM2_9GAMM</name>
<feature type="domain" description="AMP-dependent synthetase/ligase" evidence="3">
    <location>
        <begin position="8"/>
        <end position="375"/>
    </location>
</feature>
<dbReference type="GO" id="GO:0006631">
    <property type="term" value="P:fatty acid metabolic process"/>
    <property type="evidence" value="ECO:0007669"/>
    <property type="project" value="TreeGrafter"/>
</dbReference>
<dbReference type="Gene3D" id="3.30.300.30">
    <property type="match status" value="1"/>
</dbReference>
<reference evidence="6 7" key="1">
    <citation type="submission" date="2023-08" db="EMBL/GenBank/DDBJ databases">
        <title>New molecular markers tilS and rpoB for phylogenetic and monitoring studies of the genus Thiothrix biodiversity.</title>
        <authorList>
            <person name="Ravin N.V."/>
            <person name="Smolyakov D."/>
            <person name="Markov N.D."/>
            <person name="Beletsky A.V."/>
            <person name="Mardanov A.V."/>
            <person name="Rudenko T.S."/>
            <person name="Grabovich M.Y."/>
        </authorList>
    </citation>
    <scope>NUCLEOTIDE SEQUENCE</scope>
    <source>
        <strain evidence="6">DNT52</strain>
        <strain evidence="5 7">H33</strain>
    </source>
</reference>
<dbReference type="Gene3D" id="1.10.1200.10">
    <property type="entry name" value="ACP-like"/>
    <property type="match status" value="1"/>
</dbReference>
<dbReference type="Pfam" id="PF00501">
    <property type="entry name" value="AMP-binding"/>
    <property type="match status" value="1"/>
</dbReference>
<dbReference type="EMBL" id="JAVFKN010000050">
    <property type="protein sequence ID" value="MDQ5770967.1"/>
    <property type="molecule type" value="Genomic_DNA"/>
</dbReference>
<evidence type="ECO:0000313" key="7">
    <source>
        <dbReference type="Proteomes" id="UP001223336"/>
    </source>
</evidence>
<evidence type="ECO:0000313" key="5">
    <source>
        <dbReference type="EMBL" id="MDQ5770967.1"/>
    </source>
</evidence>
<gene>
    <name evidence="5" type="ORF">RCC75_20730</name>
    <name evidence="6" type="ORF">RCG00_16665</name>
</gene>
<keyword evidence="2" id="KW-0436">Ligase</keyword>
<evidence type="ECO:0000256" key="2">
    <source>
        <dbReference type="ARBA" id="ARBA00022598"/>
    </source>
</evidence>
<dbReference type="CDD" id="cd04433">
    <property type="entry name" value="AFD_class_I"/>
    <property type="match status" value="1"/>
</dbReference>
<evidence type="ECO:0000259" key="4">
    <source>
        <dbReference type="Pfam" id="PF13193"/>
    </source>
</evidence>
<evidence type="ECO:0000259" key="3">
    <source>
        <dbReference type="Pfam" id="PF00501"/>
    </source>
</evidence>
<dbReference type="AlphaFoldDB" id="A0AA51MKM2"/>
<dbReference type="EMBL" id="CP133217">
    <property type="protein sequence ID" value="WML85923.1"/>
    <property type="molecule type" value="Genomic_DNA"/>
</dbReference>
<dbReference type="Proteomes" id="UP001223336">
    <property type="component" value="Unassembled WGS sequence"/>
</dbReference>
<dbReference type="InterPro" id="IPR042099">
    <property type="entry name" value="ANL_N_sf"/>
</dbReference>